<name>A0A7J6GMI4_CANSA</name>
<evidence type="ECO:0000313" key="3">
    <source>
        <dbReference type="Proteomes" id="UP000525078"/>
    </source>
</evidence>
<dbReference type="AlphaFoldDB" id="A0A7J6GMI4"/>
<dbReference type="InterPro" id="IPR036045">
    <property type="entry name" value="Sec1-like_sf"/>
</dbReference>
<dbReference type="SUPFAM" id="SSF56815">
    <property type="entry name" value="Sec1/munc18-like (SM) proteins"/>
    <property type="match status" value="1"/>
</dbReference>
<evidence type="ECO:0000256" key="1">
    <source>
        <dbReference type="ARBA" id="ARBA00009884"/>
    </source>
</evidence>
<dbReference type="Pfam" id="PF00995">
    <property type="entry name" value="Sec1"/>
    <property type="match status" value="1"/>
</dbReference>
<comment type="caution">
    <text evidence="2">The sequence shown here is derived from an EMBL/GenBank/DDBJ whole genome shotgun (WGS) entry which is preliminary data.</text>
</comment>
<protein>
    <submittedName>
        <fullName evidence="2">Uncharacterized protein</fullName>
    </submittedName>
</protein>
<reference evidence="2 3" key="1">
    <citation type="journal article" date="2020" name="bioRxiv">
        <title>Sequence and annotation of 42 cannabis genomes reveals extensive copy number variation in cannabinoid synthesis and pathogen resistance genes.</title>
        <authorList>
            <person name="Mckernan K.J."/>
            <person name="Helbert Y."/>
            <person name="Kane L.T."/>
            <person name="Ebling H."/>
            <person name="Zhang L."/>
            <person name="Liu B."/>
            <person name="Eaton Z."/>
            <person name="Mclaughlin S."/>
            <person name="Kingan S."/>
            <person name="Baybayan P."/>
            <person name="Concepcion G."/>
            <person name="Jordan M."/>
            <person name="Riva A."/>
            <person name="Barbazuk W."/>
            <person name="Harkins T."/>
        </authorList>
    </citation>
    <scope>NUCLEOTIDE SEQUENCE [LARGE SCALE GENOMIC DNA]</scope>
    <source>
        <strain evidence="3">cv. Jamaican Lion 4</strain>
        <tissue evidence="2">Leaf</tissue>
    </source>
</reference>
<gene>
    <name evidence="2" type="ORF">F8388_001373</name>
</gene>
<evidence type="ECO:0000313" key="2">
    <source>
        <dbReference type="EMBL" id="KAF4384135.1"/>
    </source>
</evidence>
<organism evidence="2 3">
    <name type="scientific">Cannabis sativa</name>
    <name type="common">Hemp</name>
    <name type="synonym">Marijuana</name>
    <dbReference type="NCBI Taxonomy" id="3483"/>
    <lineage>
        <taxon>Eukaryota</taxon>
        <taxon>Viridiplantae</taxon>
        <taxon>Streptophyta</taxon>
        <taxon>Embryophyta</taxon>
        <taxon>Tracheophyta</taxon>
        <taxon>Spermatophyta</taxon>
        <taxon>Magnoliopsida</taxon>
        <taxon>eudicotyledons</taxon>
        <taxon>Gunneridae</taxon>
        <taxon>Pentapetalae</taxon>
        <taxon>rosids</taxon>
        <taxon>fabids</taxon>
        <taxon>Rosales</taxon>
        <taxon>Cannabaceae</taxon>
        <taxon>Cannabis</taxon>
    </lineage>
</organism>
<dbReference type="InterPro" id="IPR001619">
    <property type="entry name" value="Sec1-like"/>
</dbReference>
<dbReference type="Proteomes" id="UP000525078">
    <property type="component" value="Unassembled WGS sequence"/>
</dbReference>
<comment type="similarity">
    <text evidence="1">Belongs to the STXBP/unc-18/SEC1 family.</text>
</comment>
<dbReference type="GO" id="GO:0016192">
    <property type="term" value="P:vesicle-mediated transport"/>
    <property type="evidence" value="ECO:0007669"/>
    <property type="project" value="InterPro"/>
</dbReference>
<dbReference type="Gene3D" id="3.90.830.10">
    <property type="entry name" value="Syntaxin Binding Protein 1, Chain A, domain 2"/>
    <property type="match status" value="1"/>
</dbReference>
<accession>A0A7J6GMI4</accession>
<proteinExistence type="inferred from homology"/>
<sequence length="199" mass="22874">MEDLLHSLSLREPHSDGKKIENIACQSTVRIEQCRENNGICSHEVLRDGATNSDFKMVNDKFTRKVSFKLSWCCKGEQSDQHKHDIVSFEKGNITTAERNRKQISLKWESDPQTVLILTKPNSISVKLMCSEMAMVHELIGIQDNKVDLRAVDKLLKDQQEVVLSSELDSFFKSYMYENFGDIGMNIKRLVDEFQQITS</sequence>
<dbReference type="EMBL" id="JAATIP010000049">
    <property type="protein sequence ID" value="KAF4384135.1"/>
    <property type="molecule type" value="Genomic_DNA"/>
</dbReference>
<dbReference type="InterPro" id="IPR043127">
    <property type="entry name" value="Sec-1-like_dom3a"/>
</dbReference>